<organism evidence="2 4">
    <name type="scientific">Aerococcus urinaeequi</name>
    <dbReference type="NCBI Taxonomy" id="51665"/>
    <lineage>
        <taxon>Bacteria</taxon>
        <taxon>Bacillati</taxon>
        <taxon>Bacillota</taxon>
        <taxon>Bacilli</taxon>
        <taxon>Lactobacillales</taxon>
        <taxon>Aerococcaceae</taxon>
        <taxon>Aerococcus</taxon>
    </lineage>
</organism>
<evidence type="ECO:0000313" key="4">
    <source>
        <dbReference type="Proteomes" id="UP000067698"/>
    </source>
</evidence>
<evidence type="ECO:0000259" key="1">
    <source>
        <dbReference type="Pfam" id="PF01261"/>
    </source>
</evidence>
<dbReference type="SUPFAM" id="SSF51658">
    <property type="entry name" value="Xylose isomerase-like"/>
    <property type="match status" value="1"/>
</dbReference>
<dbReference type="InterPro" id="IPR036237">
    <property type="entry name" value="Xyl_isomerase-like_sf"/>
</dbReference>
<gene>
    <name evidence="2" type="ORF">AWM74_02025</name>
    <name evidence="3" type="ORF">IMX20_06960</name>
</gene>
<reference evidence="4" key="2">
    <citation type="submission" date="2016-01" db="EMBL/GenBank/DDBJ databases">
        <title>Six Aerococcus type strain genome sequencing and assembly using PacBio and Illumina Hiseq.</title>
        <authorList>
            <person name="Carkaci D."/>
            <person name="Dargis R."/>
            <person name="Nielsen X.C."/>
            <person name="Skovgaard O."/>
            <person name="Fuursted K."/>
            <person name="Christensen J.J."/>
        </authorList>
    </citation>
    <scope>NUCLEOTIDE SEQUENCE [LARGE SCALE GENOMIC DNA]</scope>
    <source>
        <strain evidence="4">CCUG28094</strain>
    </source>
</reference>
<name>A0A0U4WRR9_9LACT</name>
<dbReference type="Proteomes" id="UP000595091">
    <property type="component" value="Chromosome"/>
</dbReference>
<accession>A0A0U4WRR9</accession>
<dbReference type="EMBL" id="CP063065">
    <property type="protein sequence ID" value="QOQ78722.1"/>
    <property type="molecule type" value="Genomic_DNA"/>
</dbReference>
<dbReference type="InterPro" id="IPR050312">
    <property type="entry name" value="IolE/XylAMocC-like"/>
</dbReference>
<proteinExistence type="predicted"/>
<dbReference type="OrthoDB" id="9798407at2"/>
<sequence>MVKLGVQGMTVKDAFNEDAYDTMKRLAEIGYKSVEISQIETSPENIQALVKACQDFDMEIASMSASLEPQTEGAESLTTDYDKIVADCKAVDADLLRIGMLPLNYMSSLEKVKEFSAKANEYAKRLKADGIKLYYHNHHIEFVKYDGKYLLDIIAEEAPDLGFELDIHWVQRGGANPVDILNQYKGRVDLVHLKDYRVNPIPESAIEGLFKGEMDEFGKYFYNNVEFAELGQGSLDLPTIIQTAIDAGARYLLVEQDDTYGRDPFDSLADSYKWLVDNNYNDLF</sequence>
<dbReference type="Proteomes" id="UP000067698">
    <property type="component" value="Chromosome"/>
</dbReference>
<dbReference type="GO" id="GO:0016853">
    <property type="term" value="F:isomerase activity"/>
    <property type="evidence" value="ECO:0007669"/>
    <property type="project" value="UniProtKB-KW"/>
</dbReference>
<evidence type="ECO:0000313" key="3">
    <source>
        <dbReference type="EMBL" id="QOQ78722.1"/>
    </source>
</evidence>
<dbReference type="AlphaFoldDB" id="A0A0U4WRR9"/>
<protein>
    <submittedName>
        <fullName evidence="2 3">Sugar phosphate isomerase</fullName>
    </submittedName>
</protein>
<reference evidence="2 4" key="1">
    <citation type="journal article" date="2016" name="Genome Announc.">
        <title>Complete Genome Sequences of Aerococcus christensenii CCUG 28831T, Aerococcus sanguinicola CCUG 43001T, Aerococcus urinae CCUG 36881T, Aerococcus urinaeequi CCUG 28094T, Aerococcus urinaehominis CCUG 42038 BT, and Aerococcus viridans CCUG 4311T.</title>
        <authorList>
            <person name="Carkaci D."/>
            <person name="Dargis R."/>
            <person name="Nielsen X.C."/>
            <person name="Skovgaard O."/>
            <person name="Fuursted K."/>
            <person name="Christensen J.J."/>
        </authorList>
    </citation>
    <scope>NUCLEOTIDE SEQUENCE [LARGE SCALE GENOMIC DNA]</scope>
    <source>
        <strain evidence="2 4">CCUG28094</strain>
    </source>
</reference>
<dbReference type="EMBL" id="CP014162">
    <property type="protein sequence ID" value="AMB97086.1"/>
    <property type="molecule type" value="Genomic_DNA"/>
</dbReference>
<dbReference type="Pfam" id="PF01261">
    <property type="entry name" value="AP_endonuc_2"/>
    <property type="match status" value="1"/>
</dbReference>
<dbReference type="Gene3D" id="3.20.20.150">
    <property type="entry name" value="Divalent-metal-dependent TIM barrel enzymes"/>
    <property type="match status" value="1"/>
</dbReference>
<reference evidence="3 5" key="3">
    <citation type="submission" date="2020-10" db="EMBL/GenBank/DDBJ databases">
        <title>Plasmid carrying two tetracycline resistance determinant.</title>
        <authorList>
            <person name="Yang Q."/>
        </authorList>
    </citation>
    <scope>NUCLEOTIDE SEQUENCE [LARGE SCALE GENOMIC DNA]</scope>
    <source>
        <strain evidence="3 5">T43</strain>
    </source>
</reference>
<dbReference type="KEGG" id="aui:APT62_02660"/>
<keyword evidence="2" id="KW-0413">Isomerase</keyword>
<dbReference type="RefSeq" id="WP_026466421.1">
    <property type="nucleotide sequence ID" value="NZ_CP013988.1"/>
</dbReference>
<feature type="domain" description="Xylose isomerase-like TIM barrel" evidence="1">
    <location>
        <begin position="24"/>
        <end position="275"/>
    </location>
</feature>
<evidence type="ECO:0000313" key="5">
    <source>
        <dbReference type="Proteomes" id="UP000595091"/>
    </source>
</evidence>
<evidence type="ECO:0000313" key="2">
    <source>
        <dbReference type="EMBL" id="AMB97086.1"/>
    </source>
</evidence>
<dbReference type="GeneID" id="92866325"/>
<dbReference type="PANTHER" id="PTHR12110:SF41">
    <property type="entry name" value="INOSOSE DEHYDRATASE"/>
    <property type="match status" value="1"/>
</dbReference>
<dbReference type="InterPro" id="IPR013022">
    <property type="entry name" value="Xyl_isomerase-like_TIM-brl"/>
</dbReference>
<dbReference type="PANTHER" id="PTHR12110">
    <property type="entry name" value="HYDROXYPYRUVATE ISOMERASE"/>
    <property type="match status" value="1"/>
</dbReference>